<protein>
    <recommendedName>
        <fullName evidence="1">Phosphonoacetaldehyde hydrolase</fullName>
        <shortName evidence="1">Phosphonatase</shortName>
        <ecNumber evidence="1">3.11.1.1</ecNumber>
    </recommendedName>
    <alternativeName>
        <fullName evidence="1">Phosphonoacetaldehyde phosphonohydrolase</fullName>
    </alternativeName>
</protein>
<keyword evidence="3" id="KW-1185">Reference proteome</keyword>
<keyword evidence="1" id="KW-0704">Schiff base</keyword>
<dbReference type="PANTHER" id="PTHR43434:SF19">
    <property type="entry name" value="PHOSPHONOACETALDEHYDE HYDROLASE"/>
    <property type="match status" value="1"/>
</dbReference>
<evidence type="ECO:0000313" key="2">
    <source>
        <dbReference type="EMBL" id="WIW70814.1"/>
    </source>
</evidence>
<dbReference type="Gene3D" id="1.10.150.240">
    <property type="entry name" value="Putative phosphatase, domain 2"/>
    <property type="match status" value="1"/>
</dbReference>
<dbReference type="GO" id="GO:0050194">
    <property type="term" value="F:phosphonoacetaldehyde hydrolase activity"/>
    <property type="evidence" value="ECO:0007669"/>
    <property type="project" value="UniProtKB-UniRule"/>
</dbReference>
<dbReference type="Pfam" id="PF00702">
    <property type="entry name" value="Hydrolase"/>
    <property type="match status" value="1"/>
</dbReference>
<dbReference type="InterPro" id="IPR050155">
    <property type="entry name" value="HAD-like_hydrolase_sf"/>
</dbReference>
<reference evidence="2" key="1">
    <citation type="submission" date="2023-03" db="EMBL/GenBank/DDBJ databases">
        <title>Selenobaculum gbiensis gen. nov. sp. nov., a new bacterium isolated from the gut microbiota of IBD patient.</title>
        <authorList>
            <person name="Yeo S."/>
            <person name="Park H."/>
            <person name="Huh C.S."/>
        </authorList>
    </citation>
    <scope>NUCLEOTIDE SEQUENCE</scope>
    <source>
        <strain evidence="2">ICN-92133</strain>
    </source>
</reference>
<proteinExistence type="inferred from homology"/>
<dbReference type="GO" id="GO:0005829">
    <property type="term" value="C:cytosol"/>
    <property type="evidence" value="ECO:0007669"/>
    <property type="project" value="TreeGrafter"/>
</dbReference>
<comment type="similarity">
    <text evidence="1">Belongs to the HAD-like hydrolase superfamily. PhnX family.</text>
</comment>
<dbReference type="HAMAP" id="MF_01375">
    <property type="entry name" value="PhnX"/>
    <property type="match status" value="1"/>
</dbReference>
<dbReference type="GO" id="GO:0006281">
    <property type="term" value="P:DNA repair"/>
    <property type="evidence" value="ECO:0007669"/>
    <property type="project" value="TreeGrafter"/>
</dbReference>
<dbReference type="RefSeq" id="WP_147669263.1">
    <property type="nucleotide sequence ID" value="NZ_CP120678.1"/>
</dbReference>
<evidence type="ECO:0000256" key="1">
    <source>
        <dbReference type="HAMAP-Rule" id="MF_01375"/>
    </source>
</evidence>
<dbReference type="Gene3D" id="3.40.50.1000">
    <property type="entry name" value="HAD superfamily/HAD-like"/>
    <property type="match status" value="1"/>
</dbReference>
<dbReference type="InterPro" id="IPR023214">
    <property type="entry name" value="HAD_sf"/>
</dbReference>
<feature type="binding site" evidence="1">
    <location>
        <position position="10"/>
    </location>
    <ligand>
        <name>Mg(2+)</name>
        <dbReference type="ChEBI" id="CHEBI:18420"/>
    </ligand>
</feature>
<feature type="active site" description="Nucleophile" evidence="1">
    <location>
        <position position="8"/>
    </location>
</feature>
<dbReference type="SFLD" id="SFLDG01135">
    <property type="entry name" value="C1.5.6:_HAD__Beta-PGM__Phospha"/>
    <property type="match status" value="1"/>
</dbReference>
<dbReference type="AlphaFoldDB" id="A0A9Y2AIM4"/>
<feature type="active site" description="Schiff-base intermediate with substrate" evidence="1">
    <location>
        <position position="49"/>
    </location>
</feature>
<evidence type="ECO:0000313" key="3">
    <source>
        <dbReference type="Proteomes" id="UP001243623"/>
    </source>
</evidence>
<dbReference type="SFLD" id="SFLDG01129">
    <property type="entry name" value="C1.5:_HAD__Beta-PGM__Phosphata"/>
    <property type="match status" value="1"/>
</dbReference>
<feature type="binding site" evidence="1">
    <location>
        <position position="8"/>
    </location>
    <ligand>
        <name>Mg(2+)</name>
        <dbReference type="ChEBI" id="CHEBI:18420"/>
    </ligand>
</feature>
<keyword evidence="1 2" id="KW-0378">Hydrolase</keyword>
<keyword evidence="1" id="KW-0479">Metal-binding</keyword>
<dbReference type="EMBL" id="CP120678">
    <property type="protein sequence ID" value="WIW70814.1"/>
    <property type="molecule type" value="Genomic_DNA"/>
</dbReference>
<sequence>MIEAVILDWAGTTVDYGSFSPIYAFEKTFRTYGITPTIEEIREPMGMLKIDHIRTMLKMDRLTALWREKYKREPNKTDVLELYKVFQDEVFQVLGEYSTLKPQVVETVQILRERKIKIGSTTGYTNEMMEIVTKKAADQGYKVDYWVTPDMTNAKGRPYPYMIFRNLEYMGISSVRNVVKIGDTVSDIAEGKNAGVTTIGVIDGSSIMGMKQADFESLPENEKKQKRQAVRKIYQAAGADYTIENFGQLPDLLA</sequence>
<organism evidence="2 3">
    <name type="scientific">Selenobaculum gibii</name>
    <dbReference type="NCBI Taxonomy" id="3054208"/>
    <lineage>
        <taxon>Bacteria</taxon>
        <taxon>Bacillati</taxon>
        <taxon>Bacillota</taxon>
        <taxon>Negativicutes</taxon>
        <taxon>Selenomonadales</taxon>
        <taxon>Selenomonadaceae</taxon>
        <taxon>Selenobaculum</taxon>
    </lineage>
</organism>
<dbReference type="GO" id="GO:0019700">
    <property type="term" value="P:organic phosphonate catabolic process"/>
    <property type="evidence" value="ECO:0007669"/>
    <property type="project" value="InterPro"/>
</dbReference>
<dbReference type="SFLD" id="SFLDS00003">
    <property type="entry name" value="Haloacid_Dehalogenase"/>
    <property type="match status" value="1"/>
</dbReference>
<comment type="cofactor">
    <cofactor evidence="1">
        <name>Mg(2+)</name>
        <dbReference type="ChEBI" id="CHEBI:18420"/>
    </cofactor>
    <text evidence="1">Binds 1 Mg(2+) ion per subunit.</text>
</comment>
<dbReference type="NCBIfam" id="TIGR01422">
    <property type="entry name" value="phosphonatase"/>
    <property type="match status" value="1"/>
</dbReference>
<comment type="subunit">
    <text evidence="1">Homodimer.</text>
</comment>
<dbReference type="InterPro" id="IPR036412">
    <property type="entry name" value="HAD-like_sf"/>
</dbReference>
<dbReference type="GO" id="GO:0008967">
    <property type="term" value="F:phosphoglycolate phosphatase activity"/>
    <property type="evidence" value="ECO:0007669"/>
    <property type="project" value="TreeGrafter"/>
</dbReference>
<dbReference type="GO" id="GO:0000287">
    <property type="term" value="F:magnesium ion binding"/>
    <property type="evidence" value="ECO:0007669"/>
    <property type="project" value="UniProtKB-UniRule"/>
</dbReference>
<dbReference type="EC" id="3.11.1.1" evidence="1"/>
<feature type="binding site" evidence="1">
    <location>
        <position position="183"/>
    </location>
    <ligand>
        <name>Mg(2+)</name>
        <dbReference type="ChEBI" id="CHEBI:18420"/>
    </ligand>
</feature>
<comment type="function">
    <text evidence="1">Involved in phosphonate degradation.</text>
</comment>
<dbReference type="SUPFAM" id="SSF56784">
    <property type="entry name" value="HAD-like"/>
    <property type="match status" value="1"/>
</dbReference>
<dbReference type="Proteomes" id="UP001243623">
    <property type="component" value="Chromosome"/>
</dbReference>
<dbReference type="InterPro" id="IPR006323">
    <property type="entry name" value="Phosphonoacetald_hydro"/>
</dbReference>
<name>A0A9Y2AIM4_9FIRM</name>
<keyword evidence="1" id="KW-0460">Magnesium</keyword>
<gene>
    <name evidence="1" type="primary">phnX</name>
    <name evidence="2" type="ORF">P3F81_00330</name>
</gene>
<accession>A0A9Y2AIM4</accession>
<comment type="catalytic activity">
    <reaction evidence="1">
        <text>phosphonoacetaldehyde + H2O = acetaldehyde + phosphate + H(+)</text>
        <dbReference type="Rhea" id="RHEA:18905"/>
        <dbReference type="ChEBI" id="CHEBI:15343"/>
        <dbReference type="ChEBI" id="CHEBI:15377"/>
        <dbReference type="ChEBI" id="CHEBI:15378"/>
        <dbReference type="ChEBI" id="CHEBI:43474"/>
        <dbReference type="ChEBI" id="CHEBI:58383"/>
        <dbReference type="EC" id="3.11.1.1"/>
    </reaction>
</comment>
<dbReference type="InterPro" id="IPR023198">
    <property type="entry name" value="PGP-like_dom2"/>
</dbReference>
<dbReference type="KEGG" id="sgbi:P3F81_00330"/>
<dbReference type="PANTHER" id="PTHR43434">
    <property type="entry name" value="PHOSPHOGLYCOLATE PHOSPHATASE"/>
    <property type="match status" value="1"/>
</dbReference>